<dbReference type="GO" id="GO:0004222">
    <property type="term" value="F:metalloendopeptidase activity"/>
    <property type="evidence" value="ECO:0007669"/>
    <property type="project" value="TreeGrafter"/>
</dbReference>
<dbReference type="RefSeq" id="WP_227908134.1">
    <property type="nucleotide sequence ID" value="NZ_CP095461.1"/>
</dbReference>
<dbReference type="InterPro" id="IPR016047">
    <property type="entry name" value="M23ase_b-sheet_dom"/>
</dbReference>
<dbReference type="PANTHER" id="PTHR21666">
    <property type="entry name" value="PEPTIDASE-RELATED"/>
    <property type="match status" value="1"/>
</dbReference>
<dbReference type="Proteomes" id="UP001139264">
    <property type="component" value="Unassembled WGS sequence"/>
</dbReference>
<proteinExistence type="predicted"/>
<gene>
    <name evidence="4" type="ORF">LJ751_10345</name>
</gene>
<evidence type="ECO:0000313" key="5">
    <source>
        <dbReference type="Proteomes" id="UP001139264"/>
    </source>
</evidence>
<comment type="caution">
    <text evidence="4">The sequence shown here is derived from an EMBL/GenBank/DDBJ whole genome shotgun (WGS) entry which is preliminary data.</text>
</comment>
<dbReference type="SUPFAM" id="SSF51261">
    <property type="entry name" value="Duplicated hybrid motif"/>
    <property type="match status" value="1"/>
</dbReference>
<evidence type="ECO:0000259" key="3">
    <source>
        <dbReference type="Pfam" id="PF01551"/>
    </source>
</evidence>
<protein>
    <submittedName>
        <fullName evidence="4">M23 family metallopeptidase</fullName>
    </submittedName>
</protein>
<evidence type="ECO:0000313" key="4">
    <source>
        <dbReference type="EMBL" id="MCC3269759.1"/>
    </source>
</evidence>
<feature type="signal peptide" evidence="2">
    <location>
        <begin position="1"/>
        <end position="29"/>
    </location>
</feature>
<dbReference type="AlphaFoldDB" id="A0A9X1S889"/>
<reference evidence="4" key="1">
    <citation type="submission" date="2021-10" db="EMBL/GenBank/DDBJ databases">
        <title>Novel species in genus Arthrobacter.</title>
        <authorList>
            <person name="Liu Y."/>
        </authorList>
    </citation>
    <scope>NUCLEOTIDE SEQUENCE</scope>
    <source>
        <strain evidence="4">Zg-Y809</strain>
    </source>
</reference>
<dbReference type="CDD" id="cd12797">
    <property type="entry name" value="M23_peptidase"/>
    <property type="match status" value="1"/>
</dbReference>
<organism evidence="4 5">
    <name type="scientific">Arthrobacter gengyunqii</name>
    <dbReference type="NCBI Taxonomy" id="2886940"/>
    <lineage>
        <taxon>Bacteria</taxon>
        <taxon>Bacillati</taxon>
        <taxon>Actinomycetota</taxon>
        <taxon>Actinomycetes</taxon>
        <taxon>Micrococcales</taxon>
        <taxon>Micrococcaceae</taxon>
        <taxon>Arthrobacter</taxon>
    </lineage>
</organism>
<dbReference type="PANTHER" id="PTHR21666:SF289">
    <property type="entry name" value="L-ALA--D-GLU ENDOPEPTIDASE"/>
    <property type="match status" value="1"/>
</dbReference>
<accession>A0A9X1S889</accession>
<evidence type="ECO:0000256" key="1">
    <source>
        <dbReference type="ARBA" id="ARBA00022729"/>
    </source>
</evidence>
<feature type="domain" description="M23ase beta-sheet core" evidence="3">
    <location>
        <begin position="78"/>
        <end position="172"/>
    </location>
</feature>
<feature type="chain" id="PRO_5040744144" evidence="2">
    <location>
        <begin position="30"/>
        <end position="233"/>
    </location>
</feature>
<evidence type="ECO:0000256" key="2">
    <source>
        <dbReference type="SAM" id="SignalP"/>
    </source>
</evidence>
<name>A0A9X1S889_9MICC</name>
<dbReference type="Gene3D" id="2.70.70.10">
    <property type="entry name" value="Glucose Permease (Domain IIA)"/>
    <property type="match status" value="1"/>
</dbReference>
<dbReference type="InterPro" id="IPR011055">
    <property type="entry name" value="Dup_hybrid_motif"/>
</dbReference>
<dbReference type="Pfam" id="PF01551">
    <property type="entry name" value="Peptidase_M23"/>
    <property type="match status" value="1"/>
</dbReference>
<keyword evidence="1 2" id="KW-0732">Signal</keyword>
<dbReference type="InterPro" id="IPR050570">
    <property type="entry name" value="Cell_wall_metabolism_enzyme"/>
</dbReference>
<dbReference type="EMBL" id="JAJFZP010000008">
    <property type="protein sequence ID" value="MCC3269759.1"/>
    <property type="molecule type" value="Genomic_DNA"/>
</dbReference>
<sequence>MNFRTWGCRLLVVLLILPVSATVPLEAGAAPAAAARDGAGPDLAWSAAAYEPAWSWPVSPAPEVVRGFRPPPQRWLAGHRGVDLAAPSGTQVLSPAAGTVVFAGRVVNRPVMTVDVGGGLLTSFEPVDAAASTGDRVAEGELIGVLAESTQGHCAASCLHWGVRLNGEYVNPLRYVTDRRPSVLLPLRKSFASAGSERRNRFTPATECGQPPEGLAALRIQQPGRSVRYLILC</sequence>